<gene>
    <name evidence="1" type="ORF">COM45_05810</name>
</gene>
<comment type="caution">
    <text evidence="1">The sequence shown here is derived from an EMBL/GenBank/DDBJ whole genome shotgun (WGS) entry which is preliminary data.</text>
</comment>
<evidence type="ECO:0000313" key="2">
    <source>
        <dbReference type="Proteomes" id="UP000218690"/>
    </source>
</evidence>
<reference evidence="1 2" key="1">
    <citation type="submission" date="2017-09" db="EMBL/GenBank/DDBJ databases">
        <title>Draft Genome Sequence of Corynebacterium accolens AH4003.</title>
        <authorList>
            <person name="Chen Y."/>
            <person name="Oosthuysen W.F."/>
            <person name="Kelley S."/>
            <person name="Horswill A."/>
        </authorList>
    </citation>
    <scope>NUCLEOTIDE SEQUENCE [LARGE SCALE GENOMIC DNA]</scope>
    <source>
        <strain evidence="1 2">AH4003</strain>
    </source>
</reference>
<protein>
    <submittedName>
        <fullName evidence="1">Uncharacterized protein</fullName>
    </submittedName>
</protein>
<evidence type="ECO:0000313" key="1">
    <source>
        <dbReference type="EMBL" id="PCC82999.1"/>
    </source>
</evidence>
<dbReference type="Proteomes" id="UP000218690">
    <property type="component" value="Unassembled WGS sequence"/>
</dbReference>
<organism evidence="1 2">
    <name type="scientific">Corynebacterium accolens</name>
    <dbReference type="NCBI Taxonomy" id="38284"/>
    <lineage>
        <taxon>Bacteria</taxon>
        <taxon>Bacillati</taxon>
        <taxon>Actinomycetota</taxon>
        <taxon>Actinomycetes</taxon>
        <taxon>Mycobacteriales</taxon>
        <taxon>Corynebacteriaceae</taxon>
        <taxon>Corynebacterium</taxon>
    </lineage>
</organism>
<accession>A0A2A4AKI4</accession>
<proteinExistence type="predicted"/>
<sequence>MPTYRFPPSQLRGYFLAVVSFVLVVLVIPTLIAATVTPPEPKTEEVVLDSATTGFSEDETWTIEVPGLRCTPNSETMANQAWDCGATLVQVVSTEGLDGVDEEVAMHRAVRGYAYGEVSTAKIHREGDALALYDAPADAIVLSRDGEGDFTDFDYIVVLTGGDFTHAAELIWQAFGHRELPVKAETGVVAS</sequence>
<dbReference type="EMBL" id="NWBP01000020">
    <property type="protein sequence ID" value="PCC82999.1"/>
    <property type="molecule type" value="Genomic_DNA"/>
</dbReference>
<name>A0A2A4AKI4_9CORY</name>
<dbReference type="AlphaFoldDB" id="A0A2A4AKI4"/>